<dbReference type="PANTHER" id="PTHR45810:SF1">
    <property type="entry name" value="HISTONE H3-LIKE CENTROMERIC PROTEIN A"/>
    <property type="match status" value="1"/>
</dbReference>
<dbReference type="GO" id="GO:0030527">
    <property type="term" value="F:structural constituent of chromatin"/>
    <property type="evidence" value="ECO:0007669"/>
    <property type="project" value="InterPro"/>
</dbReference>
<comment type="caution">
    <text evidence="3">The sequence shown here is derived from an EMBL/GenBank/DDBJ whole genome shotgun (WGS) entry which is preliminary data.</text>
</comment>
<feature type="domain" description="Core Histone H2A/H2B/H3" evidence="2">
    <location>
        <begin position="24"/>
        <end position="59"/>
    </location>
</feature>
<dbReference type="EMBL" id="VWZD01012549">
    <property type="protein sequence ID" value="NXG11391.1"/>
    <property type="molecule type" value="Genomic_DNA"/>
</dbReference>
<dbReference type="SMART" id="SM00428">
    <property type="entry name" value="H3"/>
    <property type="match status" value="1"/>
</dbReference>
<dbReference type="AlphaFoldDB" id="A0A7K8Z736"/>
<dbReference type="GO" id="GO:0003677">
    <property type="term" value="F:DNA binding"/>
    <property type="evidence" value="ECO:0007669"/>
    <property type="project" value="InterPro"/>
</dbReference>
<accession>A0A7K8Z736</accession>
<organism evidence="3 4">
    <name type="scientific">Sakesphorus luctuosus</name>
    <dbReference type="NCBI Taxonomy" id="419690"/>
    <lineage>
        <taxon>Eukaryota</taxon>
        <taxon>Metazoa</taxon>
        <taxon>Chordata</taxon>
        <taxon>Craniata</taxon>
        <taxon>Vertebrata</taxon>
        <taxon>Euteleostomi</taxon>
        <taxon>Archelosauria</taxon>
        <taxon>Archosauria</taxon>
        <taxon>Dinosauria</taxon>
        <taxon>Saurischia</taxon>
        <taxon>Theropoda</taxon>
        <taxon>Coelurosauria</taxon>
        <taxon>Aves</taxon>
        <taxon>Neognathae</taxon>
        <taxon>Neoaves</taxon>
        <taxon>Telluraves</taxon>
        <taxon>Australaves</taxon>
        <taxon>Passeriformes</taxon>
        <taxon>Thamnophilidae</taxon>
        <taxon>Sakesphorus</taxon>
    </lineage>
</organism>
<dbReference type="SUPFAM" id="SSF47113">
    <property type="entry name" value="Histone-fold"/>
    <property type="match status" value="1"/>
</dbReference>
<evidence type="ECO:0000256" key="1">
    <source>
        <dbReference type="ARBA" id="ARBA00010343"/>
    </source>
</evidence>
<dbReference type="Gene3D" id="1.10.20.10">
    <property type="entry name" value="Histone, subunit A"/>
    <property type="match status" value="1"/>
</dbReference>
<protein>
    <submittedName>
        <fullName evidence="3">CENPA protein</fullName>
    </submittedName>
</protein>
<dbReference type="GO" id="GO:0000786">
    <property type="term" value="C:nucleosome"/>
    <property type="evidence" value="ECO:0007669"/>
    <property type="project" value="InterPro"/>
</dbReference>
<dbReference type="InterPro" id="IPR000164">
    <property type="entry name" value="Histone_H3/CENP-A"/>
</dbReference>
<dbReference type="Proteomes" id="UP000558958">
    <property type="component" value="Unassembled WGS sequence"/>
</dbReference>
<proteinExistence type="inferred from homology"/>
<dbReference type="Pfam" id="PF00125">
    <property type="entry name" value="Histone"/>
    <property type="match status" value="1"/>
</dbReference>
<comment type="similarity">
    <text evidence="1">Belongs to the histone H3 family.</text>
</comment>
<evidence type="ECO:0000259" key="2">
    <source>
        <dbReference type="Pfam" id="PF00125"/>
    </source>
</evidence>
<name>A0A7K8Z736_9PASS</name>
<dbReference type="GO" id="GO:0046982">
    <property type="term" value="F:protein heterodimerization activity"/>
    <property type="evidence" value="ECO:0007669"/>
    <property type="project" value="InterPro"/>
</dbReference>
<evidence type="ECO:0000313" key="3">
    <source>
        <dbReference type="EMBL" id="NXG11391.1"/>
    </source>
</evidence>
<sequence length="65" mass="7425">LQEIRRYQSTARLLLQPTPFAHLAAEAFTMRLLEDVYLCSLHACRVTLLPKDLQLVRHLHGLEGG</sequence>
<dbReference type="PANTHER" id="PTHR45810">
    <property type="entry name" value="HISTONE H3.2"/>
    <property type="match status" value="1"/>
</dbReference>
<dbReference type="InterPro" id="IPR009072">
    <property type="entry name" value="Histone-fold"/>
</dbReference>
<feature type="non-terminal residue" evidence="3">
    <location>
        <position position="65"/>
    </location>
</feature>
<reference evidence="3 4" key="1">
    <citation type="submission" date="2019-09" db="EMBL/GenBank/DDBJ databases">
        <title>Bird 10,000 Genomes (B10K) Project - Family phase.</title>
        <authorList>
            <person name="Zhang G."/>
        </authorList>
    </citation>
    <scope>NUCLEOTIDE SEQUENCE [LARGE SCALE GENOMIC DNA]</scope>
    <source>
        <strain evidence="3">B10K-DU-001-06</strain>
        <tissue evidence="3">Muscle</tissue>
    </source>
</reference>
<feature type="non-terminal residue" evidence="3">
    <location>
        <position position="1"/>
    </location>
</feature>
<keyword evidence="4" id="KW-1185">Reference proteome</keyword>
<dbReference type="InterPro" id="IPR007125">
    <property type="entry name" value="H2A/H2B/H3"/>
</dbReference>
<gene>
    <name evidence="3" type="primary">Cenpa_1</name>
    <name evidence="3" type="ORF">SAKLUC_R11736</name>
</gene>
<evidence type="ECO:0000313" key="4">
    <source>
        <dbReference type="Proteomes" id="UP000558958"/>
    </source>
</evidence>